<organism evidence="2">
    <name type="scientific">uncultured nuHF2 cluster bacterium HF0770_42C12</name>
    <dbReference type="NCBI Taxonomy" id="723593"/>
    <lineage>
        <taxon>Bacteria</taxon>
        <taxon>environmental samples</taxon>
    </lineage>
</organism>
<dbReference type="EMBL" id="GU568018">
    <property type="protein sequence ID" value="ADI23593.1"/>
    <property type="molecule type" value="Genomic_DNA"/>
</dbReference>
<protein>
    <submittedName>
        <fullName evidence="2">Uncharacterized protein</fullName>
    </submittedName>
</protein>
<sequence length="65" mass="7997">MDKLFDGIRWVTTRIYRAIVALINGFWWLARLKMLFVVAFFHGLWEIIRAIGRWPQFFINAWHMR</sequence>
<keyword evidence="1" id="KW-1133">Transmembrane helix</keyword>
<proteinExistence type="predicted"/>
<evidence type="ECO:0000256" key="1">
    <source>
        <dbReference type="SAM" id="Phobius"/>
    </source>
</evidence>
<evidence type="ECO:0000313" key="2">
    <source>
        <dbReference type="EMBL" id="ADI23593.1"/>
    </source>
</evidence>
<keyword evidence="1" id="KW-0812">Transmembrane</keyword>
<reference evidence="2" key="1">
    <citation type="submission" date="2010-01" db="EMBL/GenBank/DDBJ databases">
        <title>Genome fragments of uncultured bacteria from the North Pacific subtropical Gyre.</title>
        <authorList>
            <person name="Pham V.D."/>
            <person name="Delong E.F."/>
        </authorList>
    </citation>
    <scope>NUCLEOTIDE SEQUENCE</scope>
</reference>
<dbReference type="AlphaFoldDB" id="E7C818"/>
<accession>E7C818</accession>
<feature type="transmembrane region" description="Helical" evidence="1">
    <location>
        <begin position="26"/>
        <end position="45"/>
    </location>
</feature>
<name>E7C818_9BACT</name>
<keyword evidence="1" id="KW-0472">Membrane</keyword>